<protein>
    <submittedName>
        <fullName evidence="1">Uncharacterized protein</fullName>
    </submittedName>
</protein>
<evidence type="ECO:0000313" key="4">
    <source>
        <dbReference type="Proteomes" id="UP000594659"/>
    </source>
</evidence>
<dbReference type="PATRIC" id="fig|470.1294.peg.2456"/>
<organism evidence="1 3">
    <name type="scientific">Acinetobacter baumannii</name>
    <dbReference type="NCBI Taxonomy" id="470"/>
    <lineage>
        <taxon>Bacteria</taxon>
        <taxon>Pseudomonadati</taxon>
        <taxon>Pseudomonadota</taxon>
        <taxon>Gammaproteobacteria</taxon>
        <taxon>Moraxellales</taxon>
        <taxon>Moraxellaceae</taxon>
        <taxon>Acinetobacter</taxon>
        <taxon>Acinetobacter calcoaceticus/baumannii complex</taxon>
    </lineage>
</organism>
<reference evidence="2 4" key="3">
    <citation type="submission" date="2020-09" db="EMBL/GenBank/DDBJ databases">
        <title>Resistance determinants and their genetic context in bacteria from a longitudinal study of pigs reared under conventional and antibiotic-free husbandry practices.</title>
        <authorList>
            <person name="Poulin-Laprade D."/>
            <person name="Brouard J.-S."/>
            <person name="Gagnon N."/>
            <person name="Turcotte A."/>
            <person name="Langlois A."/>
            <person name="Matte J.J."/>
            <person name="Carrillo C.D."/>
            <person name="Zaheer R."/>
            <person name="McAllister T."/>
            <person name="Topp E."/>
            <person name="Talbot G."/>
        </authorList>
    </citation>
    <scope>NUCLEOTIDE SEQUENCE [LARGE SCALE GENOMIC DNA]</scope>
    <source>
        <strain evidence="2 4">Res13-Abat-PEA21-P4-01-A</strain>
    </source>
</reference>
<accession>A0A0D5YEZ8</accession>
<dbReference type="Proteomes" id="UP000594659">
    <property type="component" value="Chromosome"/>
</dbReference>
<dbReference type="KEGG" id="abaa:IX88_12500"/>
<evidence type="ECO:0000313" key="3">
    <source>
        <dbReference type="Proteomes" id="UP000032746"/>
    </source>
</evidence>
<reference evidence="3" key="2">
    <citation type="submission" date="2015-03" db="EMBL/GenBank/DDBJ databases">
        <authorList>
            <person name="Gallagher L.A."/>
            <person name="Hayden H.S."/>
            <person name="Weiss E.J."/>
            <person name="Hager K.R."/>
            <person name="Ramage E."/>
            <person name="Radey M.R."/>
            <person name="Bydalek R."/>
            <person name="Manoil C."/>
            <person name="Miller S.I."/>
            <person name="Brittnacher M.J."/>
        </authorList>
    </citation>
    <scope>NUCLEOTIDE SEQUENCE [LARGE SCALE GENOMIC DNA]</scope>
    <source>
        <strain evidence="3">AB5075-UW</strain>
    </source>
</reference>
<proteinExistence type="predicted"/>
<dbReference type="EMBL" id="CP062919">
    <property type="protein sequence ID" value="QPF12112.1"/>
    <property type="molecule type" value="Genomic_DNA"/>
</dbReference>
<dbReference type="AlphaFoldDB" id="A0A0D5YEZ8"/>
<name>A0A0D5YEZ8_ACIBA</name>
<dbReference type="RefSeq" id="WP_000004552.1">
    <property type="nucleotide sequence ID" value="NZ_CACRXQ010000053.1"/>
</dbReference>
<gene>
    <name evidence="1" type="ORF">ABUW_0778</name>
    <name evidence="2" type="ORF">IMO23_10755</name>
</gene>
<dbReference type="Proteomes" id="UP000032746">
    <property type="component" value="Chromosome"/>
</dbReference>
<sequence>MSESRHLVLKRHPTLKGYLVICDEETGQPLAGQRAVQMNSDALNGPATITVTFEAYGAHGVRLVSDAPRPNQTKEM</sequence>
<evidence type="ECO:0000313" key="2">
    <source>
        <dbReference type="EMBL" id="QPF12112.1"/>
    </source>
</evidence>
<reference evidence="1 3" key="1">
    <citation type="journal article" date="2015" name="J. Bacteriol.">
        <title>Resources for Genetic and Genomic Analysis of Emerging Pathogen Acinetobacter baumannii.</title>
        <authorList>
            <person name="Gallagher L.A."/>
            <person name="Ramage E."/>
            <person name="Weiss E.J."/>
            <person name="Radey M."/>
            <person name="Hayden H.S."/>
            <person name="Held K.G."/>
            <person name="Huse H.K."/>
            <person name="Zurawski D.V."/>
            <person name="Brittnacher M.J."/>
            <person name="Manoil C."/>
        </authorList>
    </citation>
    <scope>NUCLEOTIDE SEQUENCE [LARGE SCALE GENOMIC DNA]</scope>
    <source>
        <strain evidence="1 3">AB5075-UW</strain>
    </source>
</reference>
<evidence type="ECO:0000313" key="1">
    <source>
        <dbReference type="EMBL" id="AKA30539.1"/>
    </source>
</evidence>
<dbReference type="EMBL" id="CP008706">
    <property type="protein sequence ID" value="AKA30539.1"/>
    <property type="molecule type" value="Genomic_DNA"/>
</dbReference>